<sequence>MALELKQHMKLSQQLIITPQLQQAIKLLQLSRLELLETIQQELETNPVLEETVDQVGNKEEVEPETPPVEERYEEVEITEKVRDDFDWESFLEDYSTYSPMPMERDPNQEQPSFEQRLTRRPSLEDHLMWQLCLSEFTEEEKEIATMIIGNLNADGYLVSSTAEISQLCGASVEEVERVLGKVQAFDPPGVAARDLRECLLIQAKSLDVPNGLVVTIIDKYLHYLEKKNYQGLVKALRRPKGDVQAAVEVILSLDPKPGRAFSEEEAQYVSPDIYVVKVDDQFMVVLNEDGMPKLRVNPYYREALRSGSAVSEEAKDYIQGKLRSAAWLIKSIHQRQRTLHKVAQSIVNFQREFLEKGIAYLKPMVLRDVAEDVGMHESTISRVTTNKYMHTPQGIFELKYFFNSSINSVVGEAVASESVKERIRQLIKEEDPAKPYSDKDLVDLLKKENIKIARRTVAKYREMMGILPSHKRKQVLWGS</sequence>
<dbReference type="Proteomes" id="UP000192783">
    <property type="component" value="Unassembled WGS sequence"/>
</dbReference>
<feature type="domain" description="RNA polymerase sigma factor 54 DNA-binding" evidence="10">
    <location>
        <begin position="317"/>
        <end position="475"/>
    </location>
</feature>
<dbReference type="Pfam" id="PF04963">
    <property type="entry name" value="Sigma54_CBD"/>
    <property type="match status" value="1"/>
</dbReference>
<evidence type="ECO:0000256" key="4">
    <source>
        <dbReference type="ARBA" id="ARBA00022695"/>
    </source>
</evidence>
<dbReference type="GO" id="GO:0016987">
    <property type="term" value="F:sigma factor activity"/>
    <property type="evidence" value="ECO:0007669"/>
    <property type="project" value="UniProtKB-KW"/>
</dbReference>
<dbReference type="GO" id="GO:0016779">
    <property type="term" value="F:nucleotidyltransferase activity"/>
    <property type="evidence" value="ECO:0007669"/>
    <property type="project" value="UniProtKB-KW"/>
</dbReference>
<evidence type="ECO:0000256" key="6">
    <source>
        <dbReference type="ARBA" id="ARBA00023082"/>
    </source>
</evidence>
<dbReference type="AlphaFoldDB" id="A0A1W1XS08"/>
<organism evidence="12 13">
    <name type="scientific">Desulfacinum hydrothermale DSM 13146</name>
    <dbReference type="NCBI Taxonomy" id="1121390"/>
    <lineage>
        <taxon>Bacteria</taxon>
        <taxon>Pseudomonadati</taxon>
        <taxon>Thermodesulfobacteriota</taxon>
        <taxon>Syntrophobacteria</taxon>
        <taxon>Syntrophobacterales</taxon>
        <taxon>Syntrophobacteraceae</taxon>
        <taxon>Desulfacinum</taxon>
    </lineage>
</organism>
<dbReference type="InterPro" id="IPR038709">
    <property type="entry name" value="RpoN_core-bd_sf"/>
</dbReference>
<dbReference type="Pfam" id="PF00309">
    <property type="entry name" value="Sigma54_AID"/>
    <property type="match status" value="1"/>
</dbReference>
<dbReference type="PANTHER" id="PTHR32248">
    <property type="entry name" value="RNA POLYMERASE SIGMA-54 FACTOR"/>
    <property type="match status" value="1"/>
</dbReference>
<dbReference type="PANTHER" id="PTHR32248:SF4">
    <property type="entry name" value="RNA POLYMERASE SIGMA-54 FACTOR"/>
    <property type="match status" value="1"/>
</dbReference>
<evidence type="ECO:0000256" key="5">
    <source>
        <dbReference type="ARBA" id="ARBA00023015"/>
    </source>
</evidence>
<evidence type="ECO:0000313" key="12">
    <source>
        <dbReference type="EMBL" id="SMC26632.1"/>
    </source>
</evidence>
<keyword evidence="5" id="KW-0805">Transcription regulation</keyword>
<dbReference type="OrthoDB" id="9814402at2"/>
<accession>A0A1W1XS08</accession>
<keyword evidence="13" id="KW-1185">Reference proteome</keyword>
<dbReference type="Gene3D" id="1.10.10.60">
    <property type="entry name" value="Homeodomain-like"/>
    <property type="match status" value="1"/>
</dbReference>
<dbReference type="InterPro" id="IPR000394">
    <property type="entry name" value="RNA_pol_sigma_54"/>
</dbReference>
<dbReference type="PROSITE" id="PS50044">
    <property type="entry name" value="SIGMA54_3"/>
    <property type="match status" value="1"/>
</dbReference>
<evidence type="ECO:0000256" key="7">
    <source>
        <dbReference type="ARBA" id="ARBA00023125"/>
    </source>
</evidence>
<dbReference type="EMBL" id="FWXF01000017">
    <property type="protein sequence ID" value="SMC26632.1"/>
    <property type="molecule type" value="Genomic_DNA"/>
</dbReference>
<keyword evidence="4" id="KW-0548">Nucleotidyltransferase</keyword>
<evidence type="ECO:0000259" key="10">
    <source>
        <dbReference type="Pfam" id="PF04552"/>
    </source>
</evidence>
<dbReference type="NCBIfam" id="NF009118">
    <property type="entry name" value="PRK12469.1"/>
    <property type="match status" value="1"/>
</dbReference>
<keyword evidence="6" id="KW-0731">Sigma factor</keyword>
<dbReference type="PIRSF" id="PIRSF000774">
    <property type="entry name" value="RpoN"/>
    <property type="match status" value="1"/>
</dbReference>
<feature type="region of interest" description="Disordered" evidence="9">
    <location>
        <begin position="50"/>
        <end position="70"/>
    </location>
</feature>
<dbReference type="PROSITE" id="PS00717">
    <property type="entry name" value="SIGMA54_1"/>
    <property type="match status" value="1"/>
</dbReference>
<dbReference type="PRINTS" id="PR00045">
    <property type="entry name" value="SIGMA54FCT"/>
</dbReference>
<evidence type="ECO:0000256" key="1">
    <source>
        <dbReference type="ARBA" id="ARBA00008798"/>
    </source>
</evidence>
<evidence type="ECO:0000256" key="3">
    <source>
        <dbReference type="ARBA" id="ARBA00022679"/>
    </source>
</evidence>
<comment type="similarity">
    <text evidence="1">Belongs to the sigma-54 factor family.</text>
</comment>
<reference evidence="12 13" key="1">
    <citation type="submission" date="2017-04" db="EMBL/GenBank/DDBJ databases">
        <authorList>
            <person name="Afonso C.L."/>
            <person name="Miller P.J."/>
            <person name="Scott M.A."/>
            <person name="Spackman E."/>
            <person name="Goraichik I."/>
            <person name="Dimitrov K.M."/>
            <person name="Suarez D.L."/>
            <person name="Swayne D.E."/>
        </authorList>
    </citation>
    <scope>NUCLEOTIDE SEQUENCE [LARGE SCALE GENOMIC DNA]</scope>
    <source>
        <strain evidence="12 13">DSM 13146</strain>
    </source>
</reference>
<dbReference type="Gene3D" id="1.10.10.1330">
    <property type="entry name" value="RNA polymerase sigma-54 factor, core-binding domain"/>
    <property type="match status" value="1"/>
</dbReference>
<keyword evidence="7" id="KW-0238">DNA-binding</keyword>
<name>A0A1W1XS08_9BACT</name>
<keyword evidence="8" id="KW-0804">Transcription</keyword>
<evidence type="ECO:0000256" key="2">
    <source>
        <dbReference type="ARBA" id="ARBA00022478"/>
    </source>
</evidence>
<dbReference type="NCBIfam" id="TIGR02395">
    <property type="entry name" value="rpoN_sigma"/>
    <property type="match status" value="1"/>
</dbReference>
<keyword evidence="3" id="KW-0808">Transferase</keyword>
<dbReference type="Pfam" id="PF04552">
    <property type="entry name" value="Sigma54_DBD"/>
    <property type="match status" value="1"/>
</dbReference>
<dbReference type="RefSeq" id="WP_084058623.1">
    <property type="nucleotide sequence ID" value="NZ_FWXF01000017.1"/>
</dbReference>
<proteinExistence type="inferred from homology"/>
<evidence type="ECO:0000259" key="11">
    <source>
        <dbReference type="Pfam" id="PF04963"/>
    </source>
</evidence>
<dbReference type="InterPro" id="IPR007634">
    <property type="entry name" value="RNA_pol_sigma_54_DNA-bd"/>
</dbReference>
<keyword evidence="2" id="KW-0240">DNA-directed RNA polymerase</keyword>
<dbReference type="GO" id="GO:0000428">
    <property type="term" value="C:DNA-directed RNA polymerase complex"/>
    <property type="evidence" value="ECO:0007669"/>
    <property type="project" value="UniProtKB-KW"/>
</dbReference>
<dbReference type="GO" id="GO:0003677">
    <property type="term" value="F:DNA binding"/>
    <property type="evidence" value="ECO:0007669"/>
    <property type="project" value="UniProtKB-KW"/>
</dbReference>
<evidence type="ECO:0000313" key="13">
    <source>
        <dbReference type="Proteomes" id="UP000192783"/>
    </source>
</evidence>
<evidence type="ECO:0000256" key="9">
    <source>
        <dbReference type="SAM" id="MobiDB-lite"/>
    </source>
</evidence>
<dbReference type="STRING" id="1121390.SAMN02746041_02698"/>
<dbReference type="InterPro" id="IPR007046">
    <property type="entry name" value="RNA_pol_sigma_54_core-bd"/>
</dbReference>
<gene>
    <name evidence="12" type="ORF">SAMN02746041_02698</name>
</gene>
<evidence type="ECO:0000256" key="8">
    <source>
        <dbReference type="ARBA" id="ARBA00023163"/>
    </source>
</evidence>
<dbReference type="GO" id="GO:0006352">
    <property type="term" value="P:DNA-templated transcription initiation"/>
    <property type="evidence" value="ECO:0007669"/>
    <property type="project" value="InterPro"/>
</dbReference>
<dbReference type="PROSITE" id="PS00718">
    <property type="entry name" value="SIGMA54_2"/>
    <property type="match status" value="1"/>
</dbReference>
<dbReference type="GO" id="GO:0001216">
    <property type="term" value="F:DNA-binding transcription activator activity"/>
    <property type="evidence" value="ECO:0007669"/>
    <property type="project" value="InterPro"/>
</dbReference>
<protein>
    <submittedName>
        <fullName evidence="12">RNA polymerase, sigma 54 subunit, RpoN/SigL</fullName>
    </submittedName>
</protein>
<feature type="domain" description="RNA polymerase sigma factor 54 core-binding" evidence="11">
    <location>
        <begin position="114"/>
        <end position="301"/>
    </location>
</feature>